<dbReference type="Pfam" id="PF00580">
    <property type="entry name" value="UvrD-helicase"/>
    <property type="match status" value="1"/>
</dbReference>
<dbReference type="GO" id="GO:0003677">
    <property type="term" value="F:DNA binding"/>
    <property type="evidence" value="ECO:0007669"/>
    <property type="project" value="UniProtKB-KW"/>
</dbReference>
<dbReference type="PANTHER" id="PTHR11070:SF2">
    <property type="entry name" value="ATP-DEPENDENT DNA HELICASE SRS2"/>
    <property type="match status" value="1"/>
</dbReference>
<evidence type="ECO:0000256" key="8">
    <source>
        <dbReference type="ARBA" id="ARBA00034617"/>
    </source>
</evidence>
<evidence type="ECO:0000313" key="15">
    <source>
        <dbReference type="Proteomes" id="UP000277811"/>
    </source>
</evidence>
<dbReference type="Gene3D" id="1.10.10.160">
    <property type="match status" value="1"/>
</dbReference>
<keyword evidence="6" id="KW-0238">DNA-binding</keyword>
<keyword evidence="4 11" id="KW-0347">Helicase</keyword>
<dbReference type="CDD" id="cd18807">
    <property type="entry name" value="SF1_C_UvrD"/>
    <property type="match status" value="1"/>
</dbReference>
<proteinExistence type="inferred from homology"/>
<comment type="catalytic activity">
    <reaction evidence="8">
        <text>Couples ATP hydrolysis with the unwinding of duplex DNA by translocating in the 3'-5' direction.</text>
        <dbReference type="EC" id="5.6.2.4"/>
    </reaction>
</comment>
<dbReference type="InterPro" id="IPR014017">
    <property type="entry name" value="DNA_helicase_UvrD-like_C"/>
</dbReference>
<dbReference type="EMBL" id="UPPP01000057">
    <property type="protein sequence ID" value="VBB05594.1"/>
    <property type="molecule type" value="Genomic_DNA"/>
</dbReference>
<dbReference type="GO" id="GO:0043138">
    <property type="term" value="F:3'-5' DNA helicase activity"/>
    <property type="evidence" value="ECO:0007669"/>
    <property type="project" value="UniProtKB-EC"/>
</dbReference>
<comment type="similarity">
    <text evidence="1">Belongs to the helicase family. UvrD subfamily.</text>
</comment>
<dbReference type="PROSITE" id="PS51217">
    <property type="entry name" value="UVRD_HELICASE_CTER"/>
    <property type="match status" value="1"/>
</dbReference>
<keyword evidence="5 11" id="KW-0067">ATP-binding</keyword>
<feature type="domain" description="UvrD-like helicase ATP-binding" evidence="12">
    <location>
        <begin position="6"/>
        <end position="272"/>
    </location>
</feature>
<dbReference type="SUPFAM" id="SSF52540">
    <property type="entry name" value="P-loop containing nucleoside triphosphate hydrolases"/>
    <property type="match status" value="1"/>
</dbReference>
<evidence type="ECO:0000256" key="5">
    <source>
        <dbReference type="ARBA" id="ARBA00022840"/>
    </source>
</evidence>
<dbReference type="Pfam" id="PF13361">
    <property type="entry name" value="UvrD_C"/>
    <property type="match status" value="1"/>
</dbReference>
<dbReference type="Gene3D" id="1.10.486.10">
    <property type="entry name" value="PCRA, domain 4"/>
    <property type="match status" value="1"/>
</dbReference>
<dbReference type="CDD" id="cd17932">
    <property type="entry name" value="DEXQc_UvrD"/>
    <property type="match status" value="1"/>
</dbReference>
<reference evidence="14 15" key="1">
    <citation type="submission" date="2018-06" db="EMBL/GenBank/DDBJ databases">
        <authorList>
            <person name="Strepis N."/>
        </authorList>
    </citation>
    <scope>NUCLEOTIDE SEQUENCE [LARGE SCALE GENOMIC DNA]</scope>
    <source>
        <strain evidence="14">LUCI</strain>
    </source>
</reference>
<dbReference type="Proteomes" id="UP000277811">
    <property type="component" value="Unassembled WGS sequence"/>
</dbReference>
<dbReference type="OrthoDB" id="9810135at2"/>
<dbReference type="InterPro" id="IPR000212">
    <property type="entry name" value="DNA_helicase_UvrD/REP"/>
</dbReference>
<dbReference type="InterPro" id="IPR013986">
    <property type="entry name" value="DExx_box_DNA_helicase_dom_sf"/>
</dbReference>
<keyword evidence="2 11" id="KW-0547">Nucleotide-binding</keyword>
<keyword evidence="15" id="KW-1185">Reference proteome</keyword>
<evidence type="ECO:0000259" key="12">
    <source>
        <dbReference type="PROSITE" id="PS51198"/>
    </source>
</evidence>
<feature type="domain" description="UvrD-like helicase C-terminal" evidence="13">
    <location>
        <begin position="273"/>
        <end position="537"/>
    </location>
</feature>
<dbReference type="EC" id="5.6.2.4" evidence="9"/>
<comment type="catalytic activity">
    <reaction evidence="10">
        <text>ATP + H2O = ADP + phosphate + H(+)</text>
        <dbReference type="Rhea" id="RHEA:13065"/>
        <dbReference type="ChEBI" id="CHEBI:15377"/>
        <dbReference type="ChEBI" id="CHEBI:15378"/>
        <dbReference type="ChEBI" id="CHEBI:30616"/>
        <dbReference type="ChEBI" id="CHEBI:43474"/>
        <dbReference type="ChEBI" id="CHEBI:456216"/>
        <dbReference type="EC" id="5.6.2.4"/>
    </reaction>
</comment>
<dbReference type="InterPro" id="IPR014016">
    <property type="entry name" value="UvrD-like_ATP-bd"/>
</dbReference>
<name>A0A498R299_9FIRM</name>
<organism evidence="14 15">
    <name type="scientific">Lucifera butyrica</name>
    <dbReference type="NCBI Taxonomy" id="1351585"/>
    <lineage>
        <taxon>Bacteria</taxon>
        <taxon>Bacillati</taxon>
        <taxon>Bacillota</taxon>
        <taxon>Negativicutes</taxon>
        <taxon>Veillonellales</taxon>
        <taxon>Veillonellaceae</taxon>
        <taxon>Lucifera</taxon>
    </lineage>
</organism>
<evidence type="ECO:0000256" key="1">
    <source>
        <dbReference type="ARBA" id="ARBA00009922"/>
    </source>
</evidence>
<evidence type="ECO:0000256" key="6">
    <source>
        <dbReference type="ARBA" id="ARBA00023125"/>
    </source>
</evidence>
<gene>
    <name evidence="14" type="ORF">LUCI_0804</name>
</gene>
<evidence type="ECO:0000256" key="10">
    <source>
        <dbReference type="ARBA" id="ARBA00048988"/>
    </source>
</evidence>
<dbReference type="RefSeq" id="WP_122626583.1">
    <property type="nucleotide sequence ID" value="NZ_UPPP01000057.1"/>
</dbReference>
<evidence type="ECO:0000256" key="4">
    <source>
        <dbReference type="ARBA" id="ARBA00022806"/>
    </source>
</evidence>
<sequence>MNNLLDGLNENQLRAVTSTAPVILTLAGAGSGKTTVLTRRIANLHLNQRVGTTNMLALTFTRLAGKEMKERVIRLIGEEEGKKLFCNTFHAFAVSVLRRWGHKLGIEENFTIYDQEDREEILQRIIKDFGSRTTLKKVLDRHEKCGDYRKEEILYPEECKVLVEYGYRCKQNNAVDLDRLIDVVIRLWELHPDVLNEYRQTFTHVFVDEFQDTNAEQAYMLDLLKAPNLYVVGDDFQAIYGWRGANVNFILDFAVHNPGCEVIKLEENYRSTDQIVAAANRLIKHNIRQTEKTLIAHKNGVEVQIESYQDSNVEAAAIARLITKVNGECGVPLQQIVVLARTNNQVDTILRGLQQRAIPFQRIAGREDSFDSPAVRPLLQWMYFLYNRRDNTALKKCLRLFDIRLLQMNELEFHALTNDVSLWDAMQTYRDDPNHFSHSFLEAVAAVDRKLESDAIYLPADCFVALNNLINPKRYYDSPDIEQARNSISKWEESKNELGENHSIQAFLKFLRYRDVQEKLVEEKEAVKLMTVHASKGLEFDTVIVAGMNQNVFPSKRGDMEEERRLFYVAVTRAKNRLFITWPERAQDWRGSMMPVPPSQFLSELAS</sequence>
<evidence type="ECO:0000256" key="2">
    <source>
        <dbReference type="ARBA" id="ARBA00022741"/>
    </source>
</evidence>
<feature type="binding site" evidence="11">
    <location>
        <begin position="27"/>
        <end position="34"/>
    </location>
    <ligand>
        <name>ATP</name>
        <dbReference type="ChEBI" id="CHEBI:30616"/>
    </ligand>
</feature>
<evidence type="ECO:0000259" key="13">
    <source>
        <dbReference type="PROSITE" id="PS51217"/>
    </source>
</evidence>
<dbReference type="GO" id="GO:0016887">
    <property type="term" value="F:ATP hydrolysis activity"/>
    <property type="evidence" value="ECO:0007669"/>
    <property type="project" value="RHEA"/>
</dbReference>
<dbReference type="GO" id="GO:0005524">
    <property type="term" value="F:ATP binding"/>
    <property type="evidence" value="ECO:0007669"/>
    <property type="project" value="UniProtKB-UniRule"/>
</dbReference>
<accession>A0A498R299</accession>
<dbReference type="PANTHER" id="PTHR11070">
    <property type="entry name" value="UVRD / RECB / PCRA DNA HELICASE FAMILY MEMBER"/>
    <property type="match status" value="1"/>
</dbReference>
<dbReference type="Gene3D" id="3.40.50.300">
    <property type="entry name" value="P-loop containing nucleotide triphosphate hydrolases"/>
    <property type="match status" value="2"/>
</dbReference>
<evidence type="ECO:0000313" key="14">
    <source>
        <dbReference type="EMBL" id="VBB05594.1"/>
    </source>
</evidence>
<keyword evidence="7" id="KW-0413">Isomerase</keyword>
<dbReference type="GO" id="GO:0000725">
    <property type="term" value="P:recombinational repair"/>
    <property type="evidence" value="ECO:0007669"/>
    <property type="project" value="TreeGrafter"/>
</dbReference>
<evidence type="ECO:0000256" key="3">
    <source>
        <dbReference type="ARBA" id="ARBA00022801"/>
    </source>
</evidence>
<dbReference type="PROSITE" id="PS51198">
    <property type="entry name" value="UVRD_HELICASE_ATP_BIND"/>
    <property type="match status" value="1"/>
</dbReference>
<evidence type="ECO:0000256" key="9">
    <source>
        <dbReference type="ARBA" id="ARBA00034808"/>
    </source>
</evidence>
<evidence type="ECO:0000256" key="7">
    <source>
        <dbReference type="ARBA" id="ARBA00023235"/>
    </source>
</evidence>
<dbReference type="InterPro" id="IPR027417">
    <property type="entry name" value="P-loop_NTPase"/>
</dbReference>
<evidence type="ECO:0000256" key="11">
    <source>
        <dbReference type="PROSITE-ProRule" id="PRU00560"/>
    </source>
</evidence>
<keyword evidence="3 11" id="KW-0378">Hydrolase</keyword>
<dbReference type="AlphaFoldDB" id="A0A498R299"/>
<protein>
    <recommendedName>
        <fullName evidence="9">DNA 3'-5' helicase</fullName>
        <ecNumber evidence="9">5.6.2.4</ecNumber>
    </recommendedName>
</protein>